<protein>
    <recommendedName>
        <fullName evidence="8">ABC3 transporter permease C-terminal domain-containing protein</fullName>
    </recommendedName>
</protein>
<reference evidence="9" key="1">
    <citation type="submission" date="2021-01" db="EMBL/GenBank/DDBJ databases">
        <title>Whole genome shotgun sequence of Rugosimonospora africana NBRC 104875.</title>
        <authorList>
            <person name="Komaki H."/>
            <person name="Tamura T."/>
        </authorList>
    </citation>
    <scope>NUCLEOTIDE SEQUENCE</scope>
    <source>
        <strain evidence="9">NBRC 104875</strain>
    </source>
</reference>
<sequence>MLRLAVTGTRTDVTRILLTAFGAVLATLALLSAATVLSIPNPHQTVSPEVVAYAPYTNALLRESGLRPGLAFALVVLTIPALLFVGQCARLGAPARDRRLAAIRLAGATPRQGLVVAAAESGVAMALGTVVGLLVYLAGRRLIDAPNARGLRPLPTDVLPDWRVIAALVIGLPVLSALVTAGLLHRVVVTPLGVVRRVRTESPRPLPGLLIVFGVVLFALIAPAERYAGRHEIALPFWVLPLVVFLGGLSATIGVVTGAGWISYTVGRLLARYARRPAGLIAARRLQADPWQGSRALAALLAAVLLAAGTAWIASWYRTQARDEVLNDHLQHLAFHEPDSAYQPDPFYERAVHLAGYGALVAALIAAAGLAVAVANSVVERRRSLASLTASGVPRGVLSRAIVWQTMVVAVPAIAVAIATGVALSIGYAQPTVREGGSTYSCSAPPENPHACESADPESQGATVVRVPTVAMRVPVPWRDLGTIGVWGLGSAMVTAGLGLVFLRSSTAPEELRTT</sequence>
<evidence type="ECO:0000256" key="2">
    <source>
        <dbReference type="ARBA" id="ARBA00022475"/>
    </source>
</evidence>
<accession>A0A8J3QP08</accession>
<feature type="region of interest" description="Disordered" evidence="6">
    <location>
        <begin position="437"/>
        <end position="459"/>
    </location>
</feature>
<feature type="transmembrane region" description="Helical" evidence="7">
    <location>
        <begin position="205"/>
        <end position="222"/>
    </location>
</feature>
<keyword evidence="3 7" id="KW-0812">Transmembrane</keyword>
<name>A0A8J3QP08_9ACTN</name>
<evidence type="ECO:0000256" key="1">
    <source>
        <dbReference type="ARBA" id="ARBA00004651"/>
    </source>
</evidence>
<dbReference type="InterPro" id="IPR003838">
    <property type="entry name" value="ABC3_permease_C"/>
</dbReference>
<dbReference type="GO" id="GO:0005886">
    <property type="term" value="C:plasma membrane"/>
    <property type="evidence" value="ECO:0007669"/>
    <property type="project" value="UniProtKB-SubCell"/>
</dbReference>
<organism evidence="9 10">
    <name type="scientific">Rugosimonospora africana</name>
    <dbReference type="NCBI Taxonomy" id="556532"/>
    <lineage>
        <taxon>Bacteria</taxon>
        <taxon>Bacillati</taxon>
        <taxon>Actinomycetota</taxon>
        <taxon>Actinomycetes</taxon>
        <taxon>Micromonosporales</taxon>
        <taxon>Micromonosporaceae</taxon>
        <taxon>Rugosimonospora</taxon>
    </lineage>
</organism>
<evidence type="ECO:0000256" key="4">
    <source>
        <dbReference type="ARBA" id="ARBA00022989"/>
    </source>
</evidence>
<evidence type="ECO:0000313" key="10">
    <source>
        <dbReference type="Proteomes" id="UP000642748"/>
    </source>
</evidence>
<feature type="transmembrane region" description="Helical" evidence="7">
    <location>
        <begin position="114"/>
        <end position="138"/>
    </location>
</feature>
<feature type="transmembrane region" description="Helical" evidence="7">
    <location>
        <begin position="296"/>
        <end position="317"/>
    </location>
</feature>
<keyword evidence="5 7" id="KW-0472">Membrane</keyword>
<feature type="transmembrane region" description="Helical" evidence="7">
    <location>
        <begin position="354"/>
        <end position="375"/>
    </location>
</feature>
<evidence type="ECO:0000313" key="9">
    <source>
        <dbReference type="EMBL" id="GIH14463.1"/>
    </source>
</evidence>
<evidence type="ECO:0000259" key="8">
    <source>
        <dbReference type="Pfam" id="PF02687"/>
    </source>
</evidence>
<evidence type="ECO:0000256" key="5">
    <source>
        <dbReference type="ARBA" id="ARBA00023136"/>
    </source>
</evidence>
<evidence type="ECO:0000256" key="6">
    <source>
        <dbReference type="SAM" id="MobiDB-lite"/>
    </source>
</evidence>
<feature type="transmembrane region" description="Helical" evidence="7">
    <location>
        <begin position="70"/>
        <end position="93"/>
    </location>
</feature>
<feature type="transmembrane region" description="Helical" evidence="7">
    <location>
        <begin position="242"/>
        <end position="266"/>
    </location>
</feature>
<evidence type="ECO:0000256" key="3">
    <source>
        <dbReference type="ARBA" id="ARBA00022692"/>
    </source>
</evidence>
<keyword evidence="10" id="KW-1185">Reference proteome</keyword>
<comment type="caution">
    <text evidence="9">The sequence shown here is derived from an EMBL/GenBank/DDBJ whole genome shotgun (WGS) entry which is preliminary data.</text>
</comment>
<feature type="transmembrane region" description="Helical" evidence="7">
    <location>
        <begin position="484"/>
        <end position="503"/>
    </location>
</feature>
<dbReference type="Pfam" id="PF02687">
    <property type="entry name" value="FtsX"/>
    <property type="match status" value="1"/>
</dbReference>
<evidence type="ECO:0000256" key="7">
    <source>
        <dbReference type="SAM" id="Phobius"/>
    </source>
</evidence>
<proteinExistence type="predicted"/>
<keyword evidence="4 7" id="KW-1133">Transmembrane helix</keyword>
<comment type="subcellular location">
    <subcellularLocation>
        <location evidence="1">Cell membrane</location>
        <topology evidence="1">Multi-pass membrane protein</topology>
    </subcellularLocation>
</comment>
<dbReference type="Proteomes" id="UP000642748">
    <property type="component" value="Unassembled WGS sequence"/>
</dbReference>
<keyword evidence="2" id="KW-1003">Cell membrane</keyword>
<dbReference type="EMBL" id="BONZ01000025">
    <property type="protein sequence ID" value="GIH14463.1"/>
    <property type="molecule type" value="Genomic_DNA"/>
</dbReference>
<dbReference type="AlphaFoldDB" id="A0A8J3QP08"/>
<feature type="transmembrane region" description="Helical" evidence="7">
    <location>
        <begin position="408"/>
        <end position="429"/>
    </location>
</feature>
<feature type="domain" description="ABC3 transporter permease C-terminal" evidence="8">
    <location>
        <begin position="359"/>
        <end position="425"/>
    </location>
</feature>
<gene>
    <name evidence="9" type="ORF">Raf01_26350</name>
</gene>
<feature type="transmembrane region" description="Helical" evidence="7">
    <location>
        <begin position="162"/>
        <end position="184"/>
    </location>
</feature>